<dbReference type="SUPFAM" id="SSF51905">
    <property type="entry name" value="FAD/NAD(P)-binding domain"/>
    <property type="match status" value="2"/>
</dbReference>
<gene>
    <name evidence="2" type="ORF">AAC691_18030</name>
</gene>
<keyword evidence="3" id="KW-1185">Reference proteome</keyword>
<evidence type="ECO:0000313" key="2">
    <source>
        <dbReference type="EMBL" id="XAE42147.1"/>
    </source>
</evidence>
<evidence type="ECO:0000259" key="1">
    <source>
        <dbReference type="Pfam" id="PF13454"/>
    </source>
</evidence>
<proteinExistence type="predicted"/>
<sequence length="440" mass="46509">MSRTIVIVGGGASGALLAVLLARQADRPGVVVVEPRAEIGPGLAYSTRSPGHLLNVRAANMSAFPDRPDHFLDWLRRDHDPEADGGLFAPRMAYGRYLRSLAQAAGIVHCRTMATAVTVEGDAARLVLADGTVLGADHVVLALGHFPPVDLPHVSDDAVARRIYYRDPWADHAPMPDRDAPVVLIGTGLTAVDMLLRLREEGHRGPVTMISRHGLPSLGHIPCAPCAQAAIPPGTAPAARAYLRALHAALRDGVAWPAAIDSLRGTSNLLWARLPLSEKIRFRRHLFHRWSVARHRMAPSVAARVAHDMQRGTLAIRRGHVHALAAGGDGGVLTLRTARGTEILAASRVINCSGPATDYRHVGSALLRGLLRTGQAVPGEMGVTLATGAGGAVRDAAGHCSPVLSAMGPMRAGTLFETTAIPEIRQQAAELAARLGRASS</sequence>
<dbReference type="Proteomes" id="UP001449795">
    <property type="component" value="Chromosome"/>
</dbReference>
<dbReference type="EMBL" id="CP152276">
    <property type="protein sequence ID" value="XAE42147.1"/>
    <property type="molecule type" value="Genomic_DNA"/>
</dbReference>
<name>A0ABZ3D3K4_9PROT</name>
<dbReference type="PANTHER" id="PTHR40254:SF1">
    <property type="entry name" value="BLR0577 PROTEIN"/>
    <property type="match status" value="1"/>
</dbReference>
<dbReference type="PANTHER" id="PTHR40254">
    <property type="entry name" value="BLR0577 PROTEIN"/>
    <property type="match status" value="1"/>
</dbReference>
<dbReference type="InterPro" id="IPR038732">
    <property type="entry name" value="HpyO/CreE_NAD-binding"/>
</dbReference>
<dbReference type="RefSeq" id="WP_342627946.1">
    <property type="nucleotide sequence ID" value="NZ_CP152276.1"/>
</dbReference>
<feature type="domain" description="FAD-dependent urate hydroxylase HpyO/Asp monooxygenase CreE-like FAD/NAD(P)-binding" evidence="1">
    <location>
        <begin position="6"/>
        <end position="146"/>
    </location>
</feature>
<evidence type="ECO:0000313" key="3">
    <source>
        <dbReference type="Proteomes" id="UP001449795"/>
    </source>
</evidence>
<dbReference type="InterPro" id="IPR052189">
    <property type="entry name" value="L-asp_N-monooxygenase_NS-form"/>
</dbReference>
<protein>
    <submittedName>
        <fullName evidence="2">FAD/NAD(P)-binding protein</fullName>
    </submittedName>
</protein>
<dbReference type="Pfam" id="PF13454">
    <property type="entry name" value="NAD_binding_9"/>
    <property type="match status" value="1"/>
</dbReference>
<accession>A0ABZ3D3K4</accession>
<dbReference type="InterPro" id="IPR036188">
    <property type="entry name" value="FAD/NAD-bd_sf"/>
</dbReference>
<organism evidence="2 3">
    <name type="scientific">Nguyenibacter vanlangensis</name>
    <dbReference type="NCBI Taxonomy" id="1216886"/>
    <lineage>
        <taxon>Bacteria</taxon>
        <taxon>Pseudomonadati</taxon>
        <taxon>Pseudomonadota</taxon>
        <taxon>Alphaproteobacteria</taxon>
        <taxon>Acetobacterales</taxon>
        <taxon>Acetobacteraceae</taxon>
        <taxon>Nguyenibacter</taxon>
    </lineage>
</organism>
<reference evidence="2 3" key="1">
    <citation type="submission" date="2024-04" db="EMBL/GenBank/DDBJ databases">
        <title>Complete genome sequence of Nguyenibacter vanlangesis HBCM-1154, a strain capable of nitrogen fixation, IAA production, and phosphorus solubilization isolated from sugarcane soil.</title>
        <authorList>
            <person name="MY HANH P."/>
        </authorList>
    </citation>
    <scope>NUCLEOTIDE SEQUENCE [LARGE SCALE GENOMIC DNA]</scope>
    <source>
        <strain evidence="2 3">HBCM 1154</strain>
    </source>
</reference>
<dbReference type="Gene3D" id="3.50.50.60">
    <property type="entry name" value="FAD/NAD(P)-binding domain"/>
    <property type="match status" value="1"/>
</dbReference>